<keyword evidence="3" id="KW-0411">Iron-sulfur</keyword>
<dbReference type="InterPro" id="IPR037207">
    <property type="entry name" value="Nuop51_4Fe4S-bd_sf"/>
</dbReference>
<dbReference type="AlphaFoldDB" id="A0A7C3QT66"/>
<dbReference type="SUPFAM" id="SSF140490">
    <property type="entry name" value="Nqo1C-terminal domain-like"/>
    <property type="match status" value="1"/>
</dbReference>
<dbReference type="GO" id="GO:0046872">
    <property type="term" value="F:metal ion binding"/>
    <property type="evidence" value="ECO:0007669"/>
    <property type="project" value="UniProtKB-KW"/>
</dbReference>
<evidence type="ECO:0000259" key="4">
    <source>
        <dbReference type="SMART" id="SM00928"/>
    </source>
</evidence>
<keyword evidence="2" id="KW-0408">Iron</keyword>
<dbReference type="SMART" id="SM00928">
    <property type="entry name" value="NADH_4Fe-4S"/>
    <property type="match status" value="1"/>
</dbReference>
<comment type="caution">
    <text evidence="5">The sequence shown here is derived from an EMBL/GenBank/DDBJ whole genome shotgun (WGS) entry which is preliminary data.</text>
</comment>
<dbReference type="GO" id="GO:0051539">
    <property type="term" value="F:4 iron, 4 sulfur cluster binding"/>
    <property type="evidence" value="ECO:0007669"/>
    <property type="project" value="InterPro"/>
</dbReference>
<evidence type="ECO:0000313" key="5">
    <source>
        <dbReference type="EMBL" id="HFT94290.1"/>
    </source>
</evidence>
<evidence type="ECO:0000256" key="3">
    <source>
        <dbReference type="ARBA" id="ARBA00023014"/>
    </source>
</evidence>
<accession>A0A7C3QT66</accession>
<protein>
    <recommendedName>
        <fullName evidence="4">NADH-ubiquinone oxidoreductase 51kDa subunit iron-sulphur binding domain-containing protein</fullName>
    </recommendedName>
</protein>
<dbReference type="PANTHER" id="PTHR43578:SF3">
    <property type="entry name" value="NADH-QUINONE OXIDOREDUCTASE SUBUNIT F"/>
    <property type="match status" value="1"/>
</dbReference>
<dbReference type="PANTHER" id="PTHR43578">
    <property type="entry name" value="NADH-QUINONE OXIDOREDUCTASE SUBUNIT F"/>
    <property type="match status" value="1"/>
</dbReference>
<evidence type="ECO:0000256" key="1">
    <source>
        <dbReference type="ARBA" id="ARBA00022723"/>
    </source>
</evidence>
<proteinExistence type="predicted"/>
<reference evidence="5" key="1">
    <citation type="journal article" date="2020" name="mSystems">
        <title>Genome- and Community-Level Interaction Insights into Carbon Utilization and Element Cycling Functions of Hydrothermarchaeota in Hydrothermal Sediment.</title>
        <authorList>
            <person name="Zhou Z."/>
            <person name="Liu Y."/>
            <person name="Xu W."/>
            <person name="Pan J."/>
            <person name="Luo Z.H."/>
            <person name="Li M."/>
        </authorList>
    </citation>
    <scope>NUCLEOTIDE SEQUENCE [LARGE SCALE GENOMIC DNA]</scope>
    <source>
        <strain evidence="5">SpSt-902</strain>
    </source>
</reference>
<dbReference type="EMBL" id="DTMM01000221">
    <property type="protein sequence ID" value="HFT94290.1"/>
    <property type="molecule type" value="Genomic_DNA"/>
</dbReference>
<organism evidence="5">
    <name type="scientific">Leptospirillum ferriphilum</name>
    <dbReference type="NCBI Taxonomy" id="178606"/>
    <lineage>
        <taxon>Bacteria</taxon>
        <taxon>Pseudomonadati</taxon>
        <taxon>Nitrospirota</taxon>
        <taxon>Nitrospiria</taxon>
        <taxon>Nitrospirales</taxon>
        <taxon>Nitrospiraceae</taxon>
        <taxon>Leptospirillum</taxon>
    </lineage>
</organism>
<dbReference type="InterPro" id="IPR019575">
    <property type="entry name" value="Nuop51_4Fe4S-bd"/>
</dbReference>
<keyword evidence="1" id="KW-0479">Metal-binding</keyword>
<sequence length="136" mass="15345">MFSTILIAWSISLIGLPPFFHHESCGQCTPCRDSTEDIYEIMVKIVQGEGKEDYLDYLKVLGEYMIDASICCLGVTAPTVPLDSIVHFGEEWHEHVLERRCSLGICPMKKEGMLTFPPRRSRGFFDDVPGLHPAEP</sequence>
<dbReference type="Pfam" id="PF10589">
    <property type="entry name" value="NADH_4Fe-4S"/>
    <property type="match status" value="1"/>
</dbReference>
<gene>
    <name evidence="5" type="ORF">ENX03_10275</name>
</gene>
<feature type="domain" description="NADH-ubiquinone oxidoreductase 51kDa subunit iron-sulphur binding" evidence="4">
    <location>
        <begin position="19"/>
        <end position="55"/>
    </location>
</feature>
<dbReference type="Gene3D" id="1.20.1440.230">
    <property type="entry name" value="NADH-ubiquinone oxidoreductase 51kDa subunit, iron-sulphur binding domain"/>
    <property type="match status" value="1"/>
</dbReference>
<name>A0A7C3QT66_9BACT</name>
<evidence type="ECO:0000256" key="2">
    <source>
        <dbReference type="ARBA" id="ARBA00023004"/>
    </source>
</evidence>